<evidence type="ECO:0000256" key="1">
    <source>
        <dbReference type="SAM" id="MobiDB-lite"/>
    </source>
</evidence>
<sequence length="45" mass="5123">MSKRESDRPQPESSKDDQTESSKKNKIKIEEIIPDFSVLARPGYG</sequence>
<dbReference type="AlphaFoldDB" id="A0A9N9NMS4"/>
<reference evidence="2" key="1">
    <citation type="submission" date="2021-06" db="EMBL/GenBank/DDBJ databases">
        <authorList>
            <person name="Kallberg Y."/>
            <person name="Tangrot J."/>
            <person name="Rosling A."/>
        </authorList>
    </citation>
    <scope>NUCLEOTIDE SEQUENCE</scope>
    <source>
        <strain evidence="2">FL130A</strain>
    </source>
</reference>
<keyword evidence="3" id="KW-1185">Reference proteome</keyword>
<evidence type="ECO:0000313" key="2">
    <source>
        <dbReference type="EMBL" id="CAG8744869.1"/>
    </source>
</evidence>
<name>A0A9N9NMS4_9GLOM</name>
<comment type="caution">
    <text evidence="2">The sequence shown here is derived from an EMBL/GenBank/DDBJ whole genome shotgun (WGS) entry which is preliminary data.</text>
</comment>
<feature type="non-terminal residue" evidence="2">
    <location>
        <position position="45"/>
    </location>
</feature>
<feature type="region of interest" description="Disordered" evidence="1">
    <location>
        <begin position="1"/>
        <end position="28"/>
    </location>
</feature>
<dbReference type="EMBL" id="CAJVPS010037215">
    <property type="protein sequence ID" value="CAG8744869.1"/>
    <property type="molecule type" value="Genomic_DNA"/>
</dbReference>
<protein>
    <submittedName>
        <fullName evidence="2">4780_t:CDS:1</fullName>
    </submittedName>
</protein>
<gene>
    <name evidence="2" type="ORF">ALEPTO_LOCUS13095</name>
</gene>
<accession>A0A9N9NMS4</accession>
<organism evidence="2 3">
    <name type="scientific">Ambispora leptoticha</name>
    <dbReference type="NCBI Taxonomy" id="144679"/>
    <lineage>
        <taxon>Eukaryota</taxon>
        <taxon>Fungi</taxon>
        <taxon>Fungi incertae sedis</taxon>
        <taxon>Mucoromycota</taxon>
        <taxon>Glomeromycotina</taxon>
        <taxon>Glomeromycetes</taxon>
        <taxon>Archaeosporales</taxon>
        <taxon>Ambisporaceae</taxon>
        <taxon>Ambispora</taxon>
    </lineage>
</organism>
<proteinExistence type="predicted"/>
<dbReference type="Proteomes" id="UP000789508">
    <property type="component" value="Unassembled WGS sequence"/>
</dbReference>
<evidence type="ECO:0000313" key="3">
    <source>
        <dbReference type="Proteomes" id="UP000789508"/>
    </source>
</evidence>